<dbReference type="Proteomes" id="UP001215087">
    <property type="component" value="Unassembled WGS sequence"/>
</dbReference>
<feature type="domain" description="Type I restriction modification DNA specificity" evidence="6">
    <location>
        <begin position="21"/>
        <end position="203"/>
    </location>
</feature>
<evidence type="ECO:0000256" key="1">
    <source>
        <dbReference type="ARBA" id="ARBA00010923"/>
    </source>
</evidence>
<dbReference type="InterPro" id="IPR044946">
    <property type="entry name" value="Restrct_endonuc_typeI_TRD_sf"/>
</dbReference>
<dbReference type="GO" id="GO:0004519">
    <property type="term" value="F:endonuclease activity"/>
    <property type="evidence" value="ECO:0007669"/>
    <property type="project" value="UniProtKB-KW"/>
</dbReference>
<dbReference type="SUPFAM" id="SSF116734">
    <property type="entry name" value="DNA methylase specificity domain"/>
    <property type="match status" value="2"/>
</dbReference>
<accession>A0ABT5UIZ9</accession>
<name>A0ABT5UIZ9_EUBLI</name>
<keyword evidence="7" id="KW-0378">Hydrolase</keyword>
<keyword evidence="7" id="KW-0540">Nuclease</keyword>
<comment type="caution">
    <text evidence="7">The sequence shown here is derived from an EMBL/GenBank/DDBJ whole genome shotgun (WGS) entry which is preliminary data.</text>
</comment>
<evidence type="ECO:0000313" key="8">
    <source>
        <dbReference type="Proteomes" id="UP001215087"/>
    </source>
</evidence>
<evidence type="ECO:0000256" key="3">
    <source>
        <dbReference type="ARBA" id="ARBA00023125"/>
    </source>
</evidence>
<feature type="region of interest" description="Disordered" evidence="5">
    <location>
        <begin position="445"/>
        <end position="465"/>
    </location>
</feature>
<evidence type="ECO:0000256" key="4">
    <source>
        <dbReference type="ARBA" id="ARBA00038652"/>
    </source>
</evidence>
<keyword evidence="2" id="KW-0680">Restriction system</keyword>
<dbReference type="InterPro" id="IPR000055">
    <property type="entry name" value="Restrct_endonuc_typeI_TRD"/>
</dbReference>
<keyword evidence="8" id="KW-1185">Reference proteome</keyword>
<dbReference type="Gene3D" id="1.10.287.1120">
    <property type="entry name" value="Bipartite methylase S protein"/>
    <property type="match status" value="1"/>
</dbReference>
<dbReference type="PANTHER" id="PTHR43140">
    <property type="entry name" value="TYPE-1 RESTRICTION ENZYME ECOKI SPECIFICITY PROTEIN"/>
    <property type="match status" value="1"/>
</dbReference>
<dbReference type="PANTHER" id="PTHR43140:SF1">
    <property type="entry name" value="TYPE I RESTRICTION ENZYME ECOKI SPECIFICITY SUBUNIT"/>
    <property type="match status" value="1"/>
</dbReference>
<dbReference type="RefSeq" id="WP_274702703.1">
    <property type="nucleotide sequence ID" value="NZ_JAQSVD010000001.1"/>
</dbReference>
<comment type="subunit">
    <text evidence="4">The methyltransferase is composed of M and S polypeptides.</text>
</comment>
<gene>
    <name evidence="7" type="ORF">PTZ04_01250</name>
</gene>
<proteinExistence type="inferred from homology"/>
<protein>
    <submittedName>
        <fullName evidence="7">Restriction endonuclease subunit S</fullName>
    </submittedName>
</protein>
<organism evidence="7 8">
    <name type="scientific">Eubacterium limosum</name>
    <dbReference type="NCBI Taxonomy" id="1736"/>
    <lineage>
        <taxon>Bacteria</taxon>
        <taxon>Bacillati</taxon>
        <taxon>Bacillota</taxon>
        <taxon>Clostridia</taxon>
        <taxon>Eubacteriales</taxon>
        <taxon>Eubacteriaceae</taxon>
        <taxon>Eubacterium</taxon>
    </lineage>
</organism>
<evidence type="ECO:0000313" key="7">
    <source>
        <dbReference type="EMBL" id="MDE1468871.1"/>
    </source>
</evidence>
<evidence type="ECO:0000256" key="5">
    <source>
        <dbReference type="SAM" id="MobiDB-lite"/>
    </source>
</evidence>
<dbReference type="Pfam" id="PF01420">
    <property type="entry name" value="Methylase_S"/>
    <property type="match status" value="1"/>
</dbReference>
<keyword evidence="7" id="KW-0255">Endonuclease</keyword>
<dbReference type="EMBL" id="JAQSVD010000001">
    <property type="protein sequence ID" value="MDE1468871.1"/>
    <property type="molecule type" value="Genomic_DNA"/>
</dbReference>
<reference evidence="7 8" key="1">
    <citation type="submission" date="2023-02" db="EMBL/GenBank/DDBJ databases">
        <title>Comparative genome analysis of Eubacterium limosum species.</title>
        <authorList>
            <person name="Bak J.E."/>
        </authorList>
    </citation>
    <scope>NUCLEOTIDE SEQUENCE [LARGE SCALE GENOMIC DNA]</scope>
    <source>
        <strain evidence="7 8">KGMB01548</strain>
    </source>
</reference>
<evidence type="ECO:0000256" key="2">
    <source>
        <dbReference type="ARBA" id="ARBA00022747"/>
    </source>
</evidence>
<dbReference type="InterPro" id="IPR051212">
    <property type="entry name" value="Type-I_RE_S_subunit"/>
</dbReference>
<comment type="similarity">
    <text evidence="1">Belongs to the type-I restriction system S methylase family.</text>
</comment>
<dbReference type="Gene3D" id="3.90.220.20">
    <property type="entry name" value="DNA methylase specificity domains"/>
    <property type="match status" value="2"/>
</dbReference>
<evidence type="ECO:0000259" key="6">
    <source>
        <dbReference type="Pfam" id="PF01420"/>
    </source>
</evidence>
<sequence>MLIKKYPDYKESNEKWISLIPNHWEMVTIKSILQERKLRNSPIKTDFILSLTAKTGVIPYTEKTGGGNKAKDDISKYNIACENDLLINCMNVVSGSSGISNYYGAISPVYYALYRRCDQTNIKYVEYLFRNSKFYTSLVGLGNGIMMKTSSTGKLNTVRKRISMNKLNRVMLPLPSTQEQDQIVRFLNWKTSEMAHFIHEKKKEIRRLEELKKSIICKYSLEGLEKNRGFYKSQFPWIKKVPLGWKETRLKNILKKLTHTVRPNDELLICSNSGKVFFRGESKMGLVSDSEDIYQGVRKDDLLIHGMDTWHGAIAISEFDGKCTRVVHVCDSSENKQYVTYYLRALAFLQVYKKITNGVRENTSDFRSWSKARDINVLVPPRKEQDEIVDFLNQKCLEIDEIISTISKEIALVQELRTKTIADVVTGKVDVRGVVVPDYVPEEDELDLDEEIDESEEDIEEEADD</sequence>
<keyword evidence="3" id="KW-0238">DNA-binding</keyword>